<comment type="caution">
    <text evidence="1">The sequence shown here is derived from an EMBL/GenBank/DDBJ whole genome shotgun (WGS) entry which is preliminary data.</text>
</comment>
<evidence type="ECO:0008006" key="3">
    <source>
        <dbReference type="Google" id="ProtNLM"/>
    </source>
</evidence>
<name>A0A7W7YEL4_9BACT</name>
<dbReference type="Proteomes" id="UP000590740">
    <property type="component" value="Unassembled WGS sequence"/>
</dbReference>
<protein>
    <recommendedName>
        <fullName evidence="3">Oxalate:formate antiporter</fullName>
    </recommendedName>
</protein>
<accession>A0A7W7YEL4</accession>
<keyword evidence="2" id="KW-1185">Reference proteome</keyword>
<gene>
    <name evidence="1" type="ORF">HNQ65_004356</name>
</gene>
<proteinExistence type="predicted"/>
<evidence type="ECO:0000313" key="1">
    <source>
        <dbReference type="EMBL" id="MBB5034748.1"/>
    </source>
</evidence>
<sequence length="39" mass="4306">MKALTLFIAWTWIAVPLGWGVYQSVQKSLPLFGITAVAK</sequence>
<dbReference type="EMBL" id="JACHIG010000011">
    <property type="protein sequence ID" value="MBB5034748.1"/>
    <property type="molecule type" value="Genomic_DNA"/>
</dbReference>
<dbReference type="AlphaFoldDB" id="A0A7W7YEL4"/>
<organism evidence="1 2">
    <name type="scientific">Prosthecobacter vanneervenii</name>
    <dbReference type="NCBI Taxonomy" id="48466"/>
    <lineage>
        <taxon>Bacteria</taxon>
        <taxon>Pseudomonadati</taxon>
        <taxon>Verrucomicrobiota</taxon>
        <taxon>Verrucomicrobiia</taxon>
        <taxon>Verrucomicrobiales</taxon>
        <taxon>Verrucomicrobiaceae</taxon>
        <taxon>Prosthecobacter</taxon>
    </lineage>
</organism>
<evidence type="ECO:0000313" key="2">
    <source>
        <dbReference type="Proteomes" id="UP000590740"/>
    </source>
</evidence>
<reference evidence="1 2" key="1">
    <citation type="submission" date="2020-08" db="EMBL/GenBank/DDBJ databases">
        <title>Genomic Encyclopedia of Type Strains, Phase IV (KMG-IV): sequencing the most valuable type-strain genomes for metagenomic binning, comparative biology and taxonomic classification.</title>
        <authorList>
            <person name="Goeker M."/>
        </authorList>
    </citation>
    <scope>NUCLEOTIDE SEQUENCE [LARGE SCALE GENOMIC DNA]</scope>
    <source>
        <strain evidence="1 2">DSM 12252</strain>
    </source>
</reference>